<proteinExistence type="predicted"/>
<accession>A0ABS0I1C5</accession>
<evidence type="ECO:0000259" key="1">
    <source>
        <dbReference type="PROSITE" id="PS51736"/>
    </source>
</evidence>
<comment type="caution">
    <text evidence="2">The sequence shown here is derived from an EMBL/GenBank/DDBJ whole genome shotgun (WGS) entry which is preliminary data.</text>
</comment>
<protein>
    <submittedName>
        <fullName evidence="2">Recombinase family protein</fullName>
    </submittedName>
</protein>
<dbReference type="SUPFAM" id="SSF53041">
    <property type="entry name" value="Resolvase-like"/>
    <property type="match status" value="1"/>
</dbReference>
<evidence type="ECO:0000313" key="3">
    <source>
        <dbReference type="Proteomes" id="UP000618931"/>
    </source>
</evidence>
<dbReference type="Proteomes" id="UP000618931">
    <property type="component" value="Unassembled WGS sequence"/>
</dbReference>
<evidence type="ECO:0000313" key="2">
    <source>
        <dbReference type="EMBL" id="MBF9220715.1"/>
    </source>
</evidence>
<reference evidence="2 3" key="1">
    <citation type="submission" date="2020-11" db="EMBL/GenBank/DDBJ databases">
        <authorList>
            <person name="Kim M.K."/>
        </authorList>
    </citation>
    <scope>NUCLEOTIDE SEQUENCE [LARGE SCALE GENOMIC DNA]</scope>
    <source>
        <strain evidence="2 3">BT662</strain>
    </source>
</reference>
<sequence>MGTLYKVFQDDESGKSSKRRGFKELMLEAYQKRFGLVLFWKLDRFSREGTLATLEQLKKLDDYKAGSKSYSKPWFDTPGPFRDVVISLVSTLAAQDLVKISENTKLALARKKAAGVKLGAPTKSAAIIEQPGR</sequence>
<dbReference type="Gene3D" id="3.40.50.1390">
    <property type="entry name" value="Resolvase, N-terminal catalytic domain"/>
    <property type="match status" value="1"/>
</dbReference>
<dbReference type="PROSITE" id="PS51736">
    <property type="entry name" value="RECOMBINASES_3"/>
    <property type="match status" value="1"/>
</dbReference>
<dbReference type="SMART" id="SM00857">
    <property type="entry name" value="Resolvase"/>
    <property type="match status" value="1"/>
</dbReference>
<dbReference type="EMBL" id="JADQDM010000002">
    <property type="protein sequence ID" value="MBF9220715.1"/>
    <property type="molecule type" value="Genomic_DNA"/>
</dbReference>
<dbReference type="InterPro" id="IPR036162">
    <property type="entry name" value="Resolvase-like_N_sf"/>
</dbReference>
<dbReference type="InterPro" id="IPR006119">
    <property type="entry name" value="Resolv_N"/>
</dbReference>
<keyword evidence="3" id="KW-1185">Reference proteome</keyword>
<name>A0ABS0I1C5_9BACT</name>
<feature type="domain" description="Resolvase/invertase-type recombinase catalytic" evidence="1">
    <location>
        <begin position="1"/>
        <end position="115"/>
    </location>
</feature>
<organism evidence="2 3">
    <name type="scientific">Hymenobacter ruricola</name>
    <dbReference type="NCBI Taxonomy" id="2791023"/>
    <lineage>
        <taxon>Bacteria</taxon>
        <taxon>Pseudomonadati</taxon>
        <taxon>Bacteroidota</taxon>
        <taxon>Cytophagia</taxon>
        <taxon>Cytophagales</taxon>
        <taxon>Hymenobacteraceae</taxon>
        <taxon>Hymenobacter</taxon>
    </lineage>
</organism>
<gene>
    <name evidence="2" type="ORF">I2H31_06320</name>
</gene>
<dbReference type="Pfam" id="PF00239">
    <property type="entry name" value="Resolvase"/>
    <property type="match status" value="1"/>
</dbReference>